<evidence type="ECO:0000313" key="2">
    <source>
        <dbReference type="EMBL" id="CAL1164293.1"/>
    </source>
</evidence>
<dbReference type="InterPro" id="IPR043136">
    <property type="entry name" value="B30.2/SPRY_sf"/>
</dbReference>
<evidence type="ECO:0000313" key="3">
    <source>
        <dbReference type="Proteomes" id="UP001152797"/>
    </source>
</evidence>
<reference evidence="2" key="2">
    <citation type="submission" date="2024-04" db="EMBL/GenBank/DDBJ databases">
        <authorList>
            <person name="Chen Y."/>
            <person name="Shah S."/>
            <person name="Dougan E. K."/>
            <person name="Thang M."/>
            <person name="Chan C."/>
        </authorList>
    </citation>
    <scope>NUCLEOTIDE SEQUENCE [LARGE SCALE GENOMIC DNA]</scope>
</reference>
<organism evidence="1">
    <name type="scientific">Cladocopium goreaui</name>
    <dbReference type="NCBI Taxonomy" id="2562237"/>
    <lineage>
        <taxon>Eukaryota</taxon>
        <taxon>Sar</taxon>
        <taxon>Alveolata</taxon>
        <taxon>Dinophyceae</taxon>
        <taxon>Suessiales</taxon>
        <taxon>Symbiodiniaceae</taxon>
        <taxon>Cladocopium</taxon>
    </lineage>
</organism>
<proteinExistence type="predicted"/>
<protein>
    <submittedName>
        <fullName evidence="1">Uncharacterized protein</fullName>
    </submittedName>
</protein>
<evidence type="ECO:0000313" key="1">
    <source>
        <dbReference type="EMBL" id="CAI4010918.1"/>
    </source>
</evidence>
<dbReference type="Gene3D" id="2.60.120.920">
    <property type="match status" value="1"/>
</dbReference>
<dbReference type="OrthoDB" id="446511at2759"/>
<name>A0A9P1GF91_9DINO</name>
<dbReference type="EMBL" id="CAMXCT030004968">
    <property type="protein sequence ID" value="CAL4798230.1"/>
    <property type="molecule type" value="Genomic_DNA"/>
</dbReference>
<dbReference type="EMBL" id="CAMXCT010004968">
    <property type="protein sequence ID" value="CAI4010918.1"/>
    <property type="molecule type" value="Genomic_DNA"/>
</dbReference>
<keyword evidence="3" id="KW-1185">Reference proteome</keyword>
<reference evidence="1" key="1">
    <citation type="submission" date="2022-10" db="EMBL/GenBank/DDBJ databases">
        <authorList>
            <person name="Chen Y."/>
            <person name="Dougan E. K."/>
            <person name="Chan C."/>
            <person name="Rhodes N."/>
            <person name="Thang M."/>
        </authorList>
    </citation>
    <scope>NUCLEOTIDE SEQUENCE</scope>
</reference>
<dbReference type="AlphaFoldDB" id="A0A9P1GF91"/>
<accession>A0A9P1GF91</accession>
<sequence length="342" mass="37700">MLQKIASCPGAKGAESNYHFPTTSVHYKEQRNVEQCHVTRGDERNDRRLPATTIQNRGTCFSATQLWGNTGLVAKLGVPCLSLHPLHLDRDVLTVVVENPISGEIIVTLPAISRVERLAELQKRLPCDDLHSQYKFMCEAVSLQDLLDSEAQGELRLQAFRVHRSLLFDRATEDSITLSDPDSDDGATLASRHSSAAGGMAITGSLPWKDGVVSFEVVIMEMEDVGSEGLEIGITGCGPDDGFLMHRAYAVLSHPSWVSSDYGSLWISGRKQRGDDFQPWKDLVPKCLRPGDVVRLVLYVDSGDLEIFVNGASQARWLGEKMPKKLVVSEGQELFGLVGLRR</sequence>
<dbReference type="EMBL" id="CAMXCT020004968">
    <property type="protein sequence ID" value="CAL1164293.1"/>
    <property type="molecule type" value="Genomic_DNA"/>
</dbReference>
<comment type="caution">
    <text evidence="1">The sequence shown here is derived from an EMBL/GenBank/DDBJ whole genome shotgun (WGS) entry which is preliminary data.</text>
</comment>
<dbReference type="Proteomes" id="UP001152797">
    <property type="component" value="Unassembled WGS sequence"/>
</dbReference>
<gene>
    <name evidence="1" type="ORF">C1SCF055_LOCUS36137</name>
</gene>